<organism evidence="15 16">
    <name type="scientific">Escallonia rubra</name>
    <dbReference type="NCBI Taxonomy" id="112253"/>
    <lineage>
        <taxon>Eukaryota</taxon>
        <taxon>Viridiplantae</taxon>
        <taxon>Streptophyta</taxon>
        <taxon>Embryophyta</taxon>
        <taxon>Tracheophyta</taxon>
        <taxon>Spermatophyta</taxon>
        <taxon>Magnoliopsida</taxon>
        <taxon>eudicotyledons</taxon>
        <taxon>Gunneridae</taxon>
        <taxon>Pentapetalae</taxon>
        <taxon>asterids</taxon>
        <taxon>campanulids</taxon>
        <taxon>Escalloniales</taxon>
        <taxon>Escalloniaceae</taxon>
        <taxon>Escallonia</taxon>
    </lineage>
</organism>
<dbReference type="GO" id="GO:0016709">
    <property type="term" value="F:oxidoreductase activity, acting on paired donors, with incorporation or reduction of molecular oxygen, NAD(P)H as one donor, and incorporation of one atom of oxygen"/>
    <property type="evidence" value="ECO:0007669"/>
    <property type="project" value="TreeGrafter"/>
</dbReference>
<keyword evidence="9 12" id="KW-0408">Iron</keyword>
<evidence type="ECO:0000256" key="2">
    <source>
        <dbReference type="ARBA" id="ARBA00004167"/>
    </source>
</evidence>
<dbReference type="InterPro" id="IPR002401">
    <property type="entry name" value="Cyt_P450_E_grp-I"/>
</dbReference>
<comment type="similarity">
    <text evidence="3 13">Belongs to the cytochrome P450 family.</text>
</comment>
<evidence type="ECO:0000256" key="10">
    <source>
        <dbReference type="ARBA" id="ARBA00023033"/>
    </source>
</evidence>
<evidence type="ECO:0000256" key="13">
    <source>
        <dbReference type="RuleBase" id="RU000461"/>
    </source>
</evidence>
<keyword evidence="7 14" id="KW-1133">Transmembrane helix</keyword>
<evidence type="ECO:0000256" key="14">
    <source>
        <dbReference type="SAM" id="Phobius"/>
    </source>
</evidence>
<proteinExistence type="inferred from homology"/>
<keyword evidence="6 12" id="KW-0479">Metal-binding</keyword>
<protein>
    <recommendedName>
        <fullName evidence="17">Cytochrome P450</fullName>
    </recommendedName>
</protein>
<dbReference type="SUPFAM" id="SSF48264">
    <property type="entry name" value="Cytochrome P450"/>
    <property type="match status" value="1"/>
</dbReference>
<evidence type="ECO:0000256" key="8">
    <source>
        <dbReference type="ARBA" id="ARBA00023002"/>
    </source>
</evidence>
<keyword evidence="11 14" id="KW-0472">Membrane</keyword>
<evidence type="ECO:0000256" key="7">
    <source>
        <dbReference type="ARBA" id="ARBA00022989"/>
    </source>
</evidence>
<dbReference type="AlphaFoldDB" id="A0AA88UH74"/>
<dbReference type="GO" id="GO:0016020">
    <property type="term" value="C:membrane"/>
    <property type="evidence" value="ECO:0007669"/>
    <property type="project" value="UniProtKB-SubCell"/>
</dbReference>
<evidence type="ECO:0000256" key="9">
    <source>
        <dbReference type="ARBA" id="ARBA00023004"/>
    </source>
</evidence>
<feature type="transmembrane region" description="Helical" evidence="14">
    <location>
        <begin position="30"/>
        <end position="47"/>
    </location>
</feature>
<dbReference type="Pfam" id="PF00067">
    <property type="entry name" value="p450"/>
    <property type="match status" value="1"/>
</dbReference>
<reference evidence="15" key="1">
    <citation type="submission" date="2022-12" db="EMBL/GenBank/DDBJ databases">
        <title>Draft genome assemblies for two species of Escallonia (Escalloniales).</title>
        <authorList>
            <person name="Chanderbali A."/>
            <person name="Dervinis C."/>
            <person name="Anghel I."/>
            <person name="Soltis D."/>
            <person name="Soltis P."/>
            <person name="Zapata F."/>
        </authorList>
    </citation>
    <scope>NUCLEOTIDE SEQUENCE</scope>
    <source>
        <strain evidence="15">UCBG92.1500</strain>
        <tissue evidence="15">Leaf</tissue>
    </source>
</reference>
<dbReference type="EMBL" id="JAVXUO010001215">
    <property type="protein sequence ID" value="KAK2984690.1"/>
    <property type="molecule type" value="Genomic_DNA"/>
</dbReference>
<dbReference type="GO" id="GO:0005506">
    <property type="term" value="F:iron ion binding"/>
    <property type="evidence" value="ECO:0007669"/>
    <property type="project" value="InterPro"/>
</dbReference>
<dbReference type="PRINTS" id="PR00463">
    <property type="entry name" value="EP450I"/>
</dbReference>
<evidence type="ECO:0000313" key="16">
    <source>
        <dbReference type="Proteomes" id="UP001187471"/>
    </source>
</evidence>
<dbReference type="FunFam" id="1.10.630.10:FF:000012">
    <property type="entry name" value="Cytochrome P450 family protein"/>
    <property type="match status" value="1"/>
</dbReference>
<dbReference type="InterPro" id="IPR036396">
    <property type="entry name" value="Cyt_P450_sf"/>
</dbReference>
<accession>A0AA88UH74</accession>
<comment type="subcellular location">
    <subcellularLocation>
        <location evidence="2">Membrane</location>
        <topology evidence="2">Single-pass membrane protein</topology>
    </subcellularLocation>
</comment>
<dbReference type="CDD" id="cd11075">
    <property type="entry name" value="CYP77_89"/>
    <property type="match status" value="1"/>
</dbReference>
<evidence type="ECO:0008006" key="17">
    <source>
        <dbReference type="Google" id="ProtNLM"/>
    </source>
</evidence>
<evidence type="ECO:0000256" key="12">
    <source>
        <dbReference type="PIRSR" id="PIRSR602401-1"/>
    </source>
</evidence>
<evidence type="ECO:0000256" key="6">
    <source>
        <dbReference type="ARBA" id="ARBA00022723"/>
    </source>
</evidence>
<dbReference type="InterPro" id="IPR051103">
    <property type="entry name" value="Plant_metabolite_P450s"/>
</dbReference>
<comment type="caution">
    <text evidence="15">The sequence shown here is derived from an EMBL/GenBank/DDBJ whole genome shotgun (WGS) entry which is preliminary data.</text>
</comment>
<evidence type="ECO:0000256" key="3">
    <source>
        <dbReference type="ARBA" id="ARBA00010617"/>
    </source>
</evidence>
<comment type="cofactor">
    <cofactor evidence="1 12">
        <name>heme</name>
        <dbReference type="ChEBI" id="CHEBI:30413"/>
    </cofactor>
</comment>
<name>A0AA88UH74_9ASTE</name>
<feature type="binding site" description="axial binding residue" evidence="12">
    <location>
        <position position="479"/>
    </location>
    <ligand>
        <name>heme</name>
        <dbReference type="ChEBI" id="CHEBI:30413"/>
    </ligand>
    <ligandPart>
        <name>Fe</name>
        <dbReference type="ChEBI" id="CHEBI:18248"/>
    </ligandPart>
</feature>
<keyword evidence="8 13" id="KW-0560">Oxidoreductase</keyword>
<dbReference type="InterPro" id="IPR017972">
    <property type="entry name" value="Cyt_P450_CS"/>
</dbReference>
<keyword evidence="10 13" id="KW-0503">Monooxygenase</keyword>
<dbReference type="Gene3D" id="1.10.630.10">
    <property type="entry name" value="Cytochrome P450"/>
    <property type="match status" value="1"/>
</dbReference>
<dbReference type="GO" id="GO:0020037">
    <property type="term" value="F:heme binding"/>
    <property type="evidence" value="ECO:0007669"/>
    <property type="project" value="InterPro"/>
</dbReference>
<evidence type="ECO:0000256" key="11">
    <source>
        <dbReference type="ARBA" id="ARBA00023136"/>
    </source>
</evidence>
<sequence>MAYSMPTSLSVRIGSGRDGVGKLRGKMETWFIFIFTLCLAFILKSFFSCFINSNKKLPPGPVAVPIIGSFLWLRKSLFDLDEVLHGLRLKYGPIITLRLGPQRVIFICSRSLAHRALVQNGAVFSDRPKALGTSEIIDSNQHNVSSAAYGPTWRLLRRNLASEILHPSRSGSFSHARLSVLNTLLSRLSLNKSEPVTVVDHFHYAMFALLVVMCFGDKLDDEQIKQIETVLRTLLLSQPRFDVLNFWPRLGKIVFRNRLKELVKLRKDAEDVLIPLIRARIEARKRQDSTVAYVDTLTGLQLPDEGNRSLTEGEMVSLCEEFVNAGTDTTSNALQWIMANLVKYPKIQAKLYKEISSILGPPPPPPVTSDLATAAAKEEDVEKMPYLKAVVLEGLRRHPPGHYVLPHMVTEEVELGGYVLPKGAQVNFTVAEMGWDPEVWEDPMSFRPERFLSGGQEGFDVTGSKEIKMMPFGAGRRICPAWNLALLHLGYYVANLVWYFEWTAVDGDDVDLSEKLEFTVVMKHPLQAHATPRCQG</sequence>
<dbReference type="Proteomes" id="UP001187471">
    <property type="component" value="Unassembled WGS sequence"/>
</dbReference>
<gene>
    <name evidence="15" type="ORF">RJ640_014027</name>
</gene>
<evidence type="ECO:0000313" key="15">
    <source>
        <dbReference type="EMBL" id="KAK2984690.1"/>
    </source>
</evidence>
<evidence type="ECO:0000256" key="1">
    <source>
        <dbReference type="ARBA" id="ARBA00001971"/>
    </source>
</evidence>
<dbReference type="PANTHER" id="PTHR24298">
    <property type="entry name" value="FLAVONOID 3'-MONOOXYGENASE-RELATED"/>
    <property type="match status" value="1"/>
</dbReference>
<keyword evidence="16" id="KW-1185">Reference proteome</keyword>
<evidence type="ECO:0000256" key="5">
    <source>
        <dbReference type="ARBA" id="ARBA00022692"/>
    </source>
</evidence>
<evidence type="ECO:0000256" key="4">
    <source>
        <dbReference type="ARBA" id="ARBA00022617"/>
    </source>
</evidence>
<dbReference type="PANTHER" id="PTHR24298:SF800">
    <property type="entry name" value="CYTOCHROME P450 89A2-RELATED"/>
    <property type="match status" value="1"/>
</dbReference>
<dbReference type="PROSITE" id="PS00086">
    <property type="entry name" value="CYTOCHROME_P450"/>
    <property type="match status" value="1"/>
</dbReference>
<dbReference type="InterPro" id="IPR001128">
    <property type="entry name" value="Cyt_P450"/>
</dbReference>
<keyword evidence="5 14" id="KW-0812">Transmembrane</keyword>
<dbReference type="PRINTS" id="PR00385">
    <property type="entry name" value="P450"/>
</dbReference>
<keyword evidence="4 12" id="KW-0349">Heme</keyword>